<reference evidence="3 4" key="1">
    <citation type="submission" date="2020-05" db="EMBL/GenBank/DDBJ databases">
        <title>Bremerella alba sp. nov., a novel planctomycete isolated from the surface of the macroalga Fucus spiralis.</title>
        <authorList>
            <person name="Godinho O."/>
            <person name="Botelho R."/>
            <person name="Albuquerque L."/>
            <person name="Wiegand S."/>
            <person name="Da Costa M.S."/>
            <person name="Lobo-Da-Cunha A."/>
            <person name="Jogler C."/>
            <person name="Lage O.M."/>
        </authorList>
    </citation>
    <scope>NUCLEOTIDE SEQUENCE [LARGE SCALE GENOMIC DNA]</scope>
    <source>
        <strain evidence="3 4">FF15</strain>
    </source>
</reference>
<organism evidence="3 4">
    <name type="scientific">Bremerella alba</name>
    <dbReference type="NCBI Taxonomy" id="980252"/>
    <lineage>
        <taxon>Bacteria</taxon>
        <taxon>Pseudomonadati</taxon>
        <taxon>Planctomycetota</taxon>
        <taxon>Planctomycetia</taxon>
        <taxon>Pirellulales</taxon>
        <taxon>Pirellulaceae</taxon>
        <taxon>Bremerella</taxon>
    </lineage>
</organism>
<protein>
    <submittedName>
        <fullName evidence="3">Kynurenine 3-monooxygenase</fullName>
        <ecNumber evidence="3">1.14.13.9</ecNumber>
    </submittedName>
</protein>
<sequence>MISDSYDIVTIGGGMGGATLAKVMAQHGARVLVLEKDRTFKDRVRGDAMAPWGSPEAKSLGIFQLLLDTCAQEVPWVEGYLGKMKLERRHLPTTTRCQSSELAFHHPRMQEVLLQAASDAGATVLRGAVARDIQPDSQPVVTFMLDGAAHTVKARIVVGADGRMSATRRLGGFEVLNDPAERILSGVLMDNMNVPQDTSVSIFDTRQSQLVALFPQGGQRVRVYFSYLNTTRPRLQGPKDVPELVAQAIASGAESEWFEGSEAIAPLASFPSDDVWIAHPYKNNIALIGDAAANNDPMYGQGMAITLRDVRELTDRLKSTDDWDAAGHGYAEAHDHYFNIIHTYSHWFERLFYFSGKANDALRFRVLPLLAKDHSRMPDYLLSGPDGPVTEEIRQRMFGEDVFPATASSTQQIS</sequence>
<dbReference type="Pfam" id="PF01494">
    <property type="entry name" value="FAD_binding_3"/>
    <property type="match status" value="1"/>
</dbReference>
<evidence type="ECO:0000313" key="4">
    <source>
        <dbReference type="Proteomes" id="UP000551616"/>
    </source>
</evidence>
<evidence type="ECO:0000313" key="3">
    <source>
        <dbReference type="EMBL" id="MBA2116426.1"/>
    </source>
</evidence>
<dbReference type="GO" id="GO:0071949">
    <property type="term" value="F:FAD binding"/>
    <property type="evidence" value="ECO:0007669"/>
    <property type="project" value="InterPro"/>
</dbReference>
<accession>A0A7V8V856</accession>
<dbReference type="InterPro" id="IPR050631">
    <property type="entry name" value="PheA/TfdB_FAD_monoxygenase"/>
</dbReference>
<evidence type="ECO:0000259" key="2">
    <source>
        <dbReference type="Pfam" id="PF01494"/>
    </source>
</evidence>
<keyword evidence="4" id="KW-1185">Reference proteome</keyword>
<dbReference type="PANTHER" id="PTHR43476">
    <property type="entry name" value="3-(3-HYDROXY-PHENYL)PROPIONATE/3-HYDROXYCINNAMIC ACID HYDROXYLASE"/>
    <property type="match status" value="1"/>
</dbReference>
<feature type="domain" description="FAD-binding" evidence="2">
    <location>
        <begin position="7"/>
        <end position="318"/>
    </location>
</feature>
<evidence type="ECO:0000256" key="1">
    <source>
        <dbReference type="ARBA" id="ARBA00023002"/>
    </source>
</evidence>
<dbReference type="PANTHER" id="PTHR43476:SF5">
    <property type="entry name" value="FAD-DEPENDENT MONOOXYGENASE"/>
    <property type="match status" value="1"/>
</dbReference>
<dbReference type="PRINTS" id="PR00420">
    <property type="entry name" value="RNGMNOXGNASE"/>
</dbReference>
<dbReference type="AlphaFoldDB" id="A0A7V8V856"/>
<dbReference type="EC" id="1.14.13.9" evidence="3"/>
<dbReference type="SUPFAM" id="SSF51905">
    <property type="entry name" value="FAD/NAD(P)-binding domain"/>
    <property type="match status" value="1"/>
</dbReference>
<gene>
    <name evidence="3" type="primary">kmo</name>
    <name evidence="3" type="ORF">HOV93_36150</name>
</gene>
<dbReference type="GO" id="GO:0004502">
    <property type="term" value="F:kynurenine 3-monooxygenase activity"/>
    <property type="evidence" value="ECO:0007669"/>
    <property type="project" value="UniProtKB-EC"/>
</dbReference>
<keyword evidence="3" id="KW-0503">Monooxygenase</keyword>
<comment type="caution">
    <text evidence="3">The sequence shown here is derived from an EMBL/GenBank/DDBJ whole genome shotgun (WGS) entry which is preliminary data.</text>
</comment>
<dbReference type="EMBL" id="JABRWO010000010">
    <property type="protein sequence ID" value="MBA2116426.1"/>
    <property type="molecule type" value="Genomic_DNA"/>
</dbReference>
<dbReference type="Gene3D" id="3.50.50.60">
    <property type="entry name" value="FAD/NAD(P)-binding domain"/>
    <property type="match status" value="1"/>
</dbReference>
<proteinExistence type="predicted"/>
<dbReference type="RefSeq" id="WP_207397838.1">
    <property type="nucleotide sequence ID" value="NZ_JABRWO010000010.1"/>
</dbReference>
<dbReference type="InterPro" id="IPR036188">
    <property type="entry name" value="FAD/NAD-bd_sf"/>
</dbReference>
<dbReference type="Proteomes" id="UP000551616">
    <property type="component" value="Unassembled WGS sequence"/>
</dbReference>
<keyword evidence="1 3" id="KW-0560">Oxidoreductase</keyword>
<dbReference type="InterPro" id="IPR002938">
    <property type="entry name" value="FAD-bd"/>
</dbReference>
<name>A0A7V8V856_9BACT</name>